<dbReference type="NCBIfam" id="TIGR00014">
    <property type="entry name" value="arsC"/>
    <property type="match status" value="1"/>
</dbReference>
<dbReference type="PANTHER" id="PTHR30041">
    <property type="entry name" value="ARSENATE REDUCTASE"/>
    <property type="match status" value="1"/>
</dbReference>
<name>A0A1I6GUM3_9FLAO</name>
<evidence type="ECO:0000313" key="4">
    <source>
        <dbReference type="EMBL" id="SFR45860.1"/>
    </source>
</evidence>
<dbReference type="SUPFAM" id="SSF52833">
    <property type="entry name" value="Thioredoxin-like"/>
    <property type="match status" value="1"/>
</dbReference>
<keyword evidence="5" id="KW-1185">Reference proteome</keyword>
<reference evidence="4 5" key="1">
    <citation type="submission" date="2016-10" db="EMBL/GenBank/DDBJ databases">
        <authorList>
            <person name="de Groot N.N."/>
        </authorList>
    </citation>
    <scope>NUCLEOTIDE SEQUENCE [LARGE SCALE GENOMIC DNA]</scope>
    <source>
        <strain evidence="4 5">DSM 21019</strain>
    </source>
</reference>
<dbReference type="RefSeq" id="WP_092982229.1">
    <property type="nucleotide sequence ID" value="NZ_FOYQ01000002.1"/>
</dbReference>
<evidence type="ECO:0000313" key="5">
    <source>
        <dbReference type="Proteomes" id="UP000199534"/>
    </source>
</evidence>
<dbReference type="PROSITE" id="PS51353">
    <property type="entry name" value="ARSC"/>
    <property type="match status" value="1"/>
</dbReference>
<evidence type="ECO:0000256" key="2">
    <source>
        <dbReference type="ARBA" id="ARBA00023002"/>
    </source>
</evidence>
<dbReference type="Proteomes" id="UP000199534">
    <property type="component" value="Unassembled WGS sequence"/>
</dbReference>
<comment type="similarity">
    <text evidence="1 3">Belongs to the ArsC family.</text>
</comment>
<dbReference type="Pfam" id="PF03960">
    <property type="entry name" value="ArsC"/>
    <property type="match status" value="1"/>
</dbReference>
<dbReference type="GO" id="GO:0008794">
    <property type="term" value="F:arsenate reductase (glutaredoxin) activity"/>
    <property type="evidence" value="ECO:0007669"/>
    <property type="project" value="InterPro"/>
</dbReference>
<keyword evidence="2" id="KW-0560">Oxidoreductase</keyword>
<organism evidence="4 5">
    <name type="scientific">Robiginitalea myxolifaciens</name>
    <dbReference type="NCBI Taxonomy" id="400055"/>
    <lineage>
        <taxon>Bacteria</taxon>
        <taxon>Pseudomonadati</taxon>
        <taxon>Bacteroidota</taxon>
        <taxon>Flavobacteriia</taxon>
        <taxon>Flavobacteriales</taxon>
        <taxon>Flavobacteriaceae</taxon>
        <taxon>Robiginitalea</taxon>
    </lineage>
</organism>
<dbReference type="STRING" id="400055.SAMN04490243_1745"/>
<gene>
    <name evidence="4" type="ORF">SAMN04490243_1745</name>
</gene>
<dbReference type="CDD" id="cd03034">
    <property type="entry name" value="ArsC_ArsC"/>
    <property type="match status" value="1"/>
</dbReference>
<dbReference type="EMBL" id="FOYQ01000002">
    <property type="protein sequence ID" value="SFR45860.1"/>
    <property type="molecule type" value="Genomic_DNA"/>
</dbReference>
<dbReference type="PANTHER" id="PTHR30041:SF4">
    <property type="entry name" value="ARSENATE REDUCTASE"/>
    <property type="match status" value="1"/>
</dbReference>
<proteinExistence type="inferred from homology"/>
<dbReference type="InterPro" id="IPR036249">
    <property type="entry name" value="Thioredoxin-like_sf"/>
</dbReference>
<dbReference type="InterPro" id="IPR006660">
    <property type="entry name" value="Arsenate_reductase-like"/>
</dbReference>
<dbReference type="Gene3D" id="3.40.30.10">
    <property type="entry name" value="Glutaredoxin"/>
    <property type="match status" value="1"/>
</dbReference>
<evidence type="ECO:0000256" key="1">
    <source>
        <dbReference type="ARBA" id="ARBA00007198"/>
    </source>
</evidence>
<protein>
    <submittedName>
        <fullName evidence="4">Arsenate reductase</fullName>
    </submittedName>
</protein>
<accession>A0A1I6GUM3</accession>
<dbReference type="InterPro" id="IPR006659">
    <property type="entry name" value="Arsenate_reductase"/>
</dbReference>
<dbReference type="AlphaFoldDB" id="A0A1I6GUM3"/>
<evidence type="ECO:0000256" key="3">
    <source>
        <dbReference type="PROSITE-ProRule" id="PRU01282"/>
    </source>
</evidence>
<sequence length="114" mass="13060">MIHIYHNPRCRKSREAMARLEASGKYFEVIEYLKNPLSESDIKGLLEKLAISPLALVRKGETIWKEQYKGRELNDAEIIEALAKHPKLIERPIITRGNQAVVARPAELMDPILN</sequence>
<dbReference type="OrthoDB" id="9808142at2"/>